<dbReference type="Proteomes" id="UP000007110">
    <property type="component" value="Unassembled WGS sequence"/>
</dbReference>
<dbReference type="KEGG" id="spu:589726"/>
<evidence type="ECO:0000256" key="3">
    <source>
        <dbReference type="ARBA" id="ARBA00022679"/>
    </source>
</evidence>
<dbReference type="GO" id="GO:0005975">
    <property type="term" value="P:carbohydrate metabolic process"/>
    <property type="evidence" value="ECO:0007669"/>
    <property type="project" value="UniProtKB-ARBA"/>
</dbReference>
<keyword evidence="12" id="KW-1185">Reference proteome</keyword>
<comment type="subcellular location">
    <subcellularLocation>
        <location evidence="1">Membrane</location>
        <topology evidence="1">Multi-pass membrane protein</topology>
    </subcellularLocation>
</comment>
<feature type="transmembrane region" description="Helical" evidence="9">
    <location>
        <begin position="227"/>
        <end position="248"/>
    </location>
</feature>
<feature type="region of interest" description="Disordered" evidence="8">
    <location>
        <begin position="50"/>
        <end position="70"/>
    </location>
</feature>
<dbReference type="PANTHER" id="PTHR13533:SF45">
    <property type="entry name" value="CAS1P 10 TM ACYL TRANSFERASE DOMAIN-CONTAINING PROTEIN"/>
    <property type="match status" value="1"/>
</dbReference>
<protein>
    <recommendedName>
        <fullName evidence="10">Cas1p 10 TM acyl transferase domain-containing protein</fullName>
    </recommendedName>
</protein>
<evidence type="ECO:0000259" key="10">
    <source>
        <dbReference type="Pfam" id="PF07779"/>
    </source>
</evidence>
<feature type="transmembrane region" description="Helical" evidence="9">
    <location>
        <begin position="119"/>
        <end position="138"/>
    </location>
</feature>
<dbReference type="GO" id="GO:0016740">
    <property type="term" value="F:transferase activity"/>
    <property type="evidence" value="ECO:0007669"/>
    <property type="project" value="UniProtKB-KW"/>
</dbReference>
<reference evidence="11" key="2">
    <citation type="submission" date="2021-01" db="UniProtKB">
        <authorList>
            <consortium name="EnsemblMetazoa"/>
        </authorList>
    </citation>
    <scope>IDENTIFICATION</scope>
</reference>
<dbReference type="PANTHER" id="PTHR13533">
    <property type="entry name" value="N-ACETYLNEURAMINATE 9-O-ACETYLTRANSFERASE"/>
    <property type="match status" value="1"/>
</dbReference>
<feature type="transmembrane region" description="Helical" evidence="9">
    <location>
        <begin position="402"/>
        <end position="423"/>
    </location>
</feature>
<reference evidence="12" key="1">
    <citation type="submission" date="2015-02" db="EMBL/GenBank/DDBJ databases">
        <title>Genome sequencing for Strongylocentrotus purpuratus.</title>
        <authorList>
            <person name="Murali S."/>
            <person name="Liu Y."/>
            <person name="Vee V."/>
            <person name="English A."/>
            <person name="Wang M."/>
            <person name="Skinner E."/>
            <person name="Han Y."/>
            <person name="Muzny D.M."/>
            <person name="Worley K.C."/>
            <person name="Gibbs R.A."/>
        </authorList>
    </citation>
    <scope>NUCLEOTIDE SEQUENCE</scope>
</reference>
<dbReference type="EnsemblMetazoa" id="XM_011665179">
    <property type="protein sequence ID" value="XP_011663481"/>
    <property type="gene ID" value="LOC589726"/>
</dbReference>
<feature type="compositionally biased region" description="Low complexity" evidence="8">
    <location>
        <begin position="59"/>
        <end position="70"/>
    </location>
</feature>
<feature type="transmembrane region" description="Helical" evidence="9">
    <location>
        <begin position="83"/>
        <end position="99"/>
    </location>
</feature>
<dbReference type="InterPro" id="IPR012419">
    <property type="entry name" value="Cas1_AcylTrans_dom"/>
</dbReference>
<evidence type="ECO:0000256" key="1">
    <source>
        <dbReference type="ARBA" id="ARBA00004141"/>
    </source>
</evidence>
<evidence type="ECO:0000256" key="6">
    <source>
        <dbReference type="ARBA" id="ARBA00023136"/>
    </source>
</evidence>
<feature type="transmembrane region" description="Helical" evidence="9">
    <location>
        <begin position="443"/>
        <end position="469"/>
    </location>
</feature>
<evidence type="ECO:0000313" key="12">
    <source>
        <dbReference type="Proteomes" id="UP000007110"/>
    </source>
</evidence>
<dbReference type="OrthoDB" id="1932925at2759"/>
<feature type="transmembrane region" description="Helical" evidence="9">
    <location>
        <begin position="476"/>
        <end position="497"/>
    </location>
</feature>
<dbReference type="AlphaFoldDB" id="A0A7M7HL46"/>
<evidence type="ECO:0000256" key="7">
    <source>
        <dbReference type="ARBA" id="ARBA00023180"/>
    </source>
</evidence>
<dbReference type="OMA" id="QSLLHEW"/>
<dbReference type="GeneID" id="589726"/>
<name>A0A7M7HL46_STRPU</name>
<evidence type="ECO:0000256" key="4">
    <source>
        <dbReference type="ARBA" id="ARBA00022692"/>
    </source>
</evidence>
<keyword evidence="3" id="KW-0808">Transferase</keyword>
<dbReference type="InParanoid" id="A0A7M7HL46"/>
<dbReference type="RefSeq" id="XP_011663481.2">
    <property type="nucleotide sequence ID" value="XM_011665179.2"/>
</dbReference>
<dbReference type="GO" id="GO:0016020">
    <property type="term" value="C:membrane"/>
    <property type="evidence" value="ECO:0007669"/>
    <property type="project" value="UniProtKB-SubCell"/>
</dbReference>
<evidence type="ECO:0000256" key="9">
    <source>
        <dbReference type="SAM" id="Phobius"/>
    </source>
</evidence>
<evidence type="ECO:0000256" key="8">
    <source>
        <dbReference type="SAM" id="MobiDB-lite"/>
    </source>
</evidence>
<comment type="similarity">
    <text evidence="2">Belongs to the PC-esterase family. CASD1 subfamily.</text>
</comment>
<feature type="transmembrane region" description="Helical" evidence="9">
    <location>
        <begin position="260"/>
        <end position="282"/>
    </location>
</feature>
<evidence type="ECO:0000256" key="5">
    <source>
        <dbReference type="ARBA" id="ARBA00022989"/>
    </source>
</evidence>
<keyword evidence="7" id="KW-0325">Glycoprotein</keyword>
<feature type="transmembrane region" description="Helical" evidence="9">
    <location>
        <begin position="302"/>
        <end position="319"/>
    </location>
</feature>
<feature type="transmembrane region" description="Helical" evidence="9">
    <location>
        <begin position="373"/>
        <end position="390"/>
    </location>
</feature>
<feature type="transmembrane region" description="Helical" evidence="9">
    <location>
        <begin position="173"/>
        <end position="194"/>
    </location>
</feature>
<feature type="domain" description="Cas1p 10 TM acyl transferase" evidence="10">
    <location>
        <begin position="57"/>
        <end position="476"/>
    </location>
</feature>
<organism evidence="11 12">
    <name type="scientific">Strongylocentrotus purpuratus</name>
    <name type="common">Purple sea urchin</name>
    <dbReference type="NCBI Taxonomy" id="7668"/>
    <lineage>
        <taxon>Eukaryota</taxon>
        <taxon>Metazoa</taxon>
        <taxon>Echinodermata</taxon>
        <taxon>Eleutherozoa</taxon>
        <taxon>Echinozoa</taxon>
        <taxon>Echinoidea</taxon>
        <taxon>Euechinoidea</taxon>
        <taxon>Echinacea</taxon>
        <taxon>Camarodonta</taxon>
        <taxon>Echinidea</taxon>
        <taxon>Strongylocentrotidae</taxon>
        <taxon>Strongylocentrotus</taxon>
    </lineage>
</organism>
<dbReference type="Pfam" id="PF07779">
    <property type="entry name" value="Cas1_AcylT"/>
    <property type="match status" value="1"/>
</dbReference>
<keyword evidence="5 9" id="KW-1133">Transmembrane helix</keyword>
<evidence type="ECO:0000313" key="11">
    <source>
        <dbReference type="EnsemblMetazoa" id="XP_011663481"/>
    </source>
</evidence>
<evidence type="ECO:0000256" key="2">
    <source>
        <dbReference type="ARBA" id="ARBA00010666"/>
    </source>
</evidence>
<dbReference type="GO" id="GO:0005794">
    <property type="term" value="C:Golgi apparatus"/>
    <property type="evidence" value="ECO:0007669"/>
    <property type="project" value="UniProtKB-ARBA"/>
</dbReference>
<keyword evidence="4 9" id="KW-0812">Transmembrane</keyword>
<feature type="region of interest" description="Disordered" evidence="8">
    <location>
        <begin position="1"/>
        <end position="36"/>
    </location>
</feature>
<accession>A0A7M7HL46</accession>
<keyword evidence="6 9" id="KW-0472">Membrane</keyword>
<sequence>MDQEEDEGEDKRDKNGFYGNASETNGHASNREERESNGFLFKEKIKDGYASENTGNQKSETTSQNITSSTISAVKSPPSLEKFLLYAVGLGVILLYFFFCEVWDEWPAGERIYNRDQFMFFALLMFLVAGVFTVRTCPDKLINRDQTEEWKGWMQVMFVWYHYFRAAETYNLVRFYIACYVWMTGFGNFSFFWVRKDFSLWRMMKMMFRLNFLVILVVMVTDNSYMLYYICAMHTYWFLTVYLFMFTFRSWNENPRWMAIKFVVYLICNAIIFDTPLLVYIFRPLWFILSYEGSLHEWQFRAGLDHYACFVGMLCAYNYPYYERWMNYLDKKHIDRRDKFLSVSIKGFIIGVLLLLLVVWYREFMMKEKYAYNAIHPYISWFPILTYIILRNMFPALRTRYLYFFTFLGKITLETYISQLHIYLQSNAKDLIVYIPGYPLMNFALATAIYLFISYWLFEITTVFSSYLFPQSMKTVGVHIGVGFVVCSLAACLALILKEASVF</sequence>
<feature type="transmembrane region" description="Helical" evidence="9">
    <location>
        <begin position="340"/>
        <end position="361"/>
    </location>
</feature>
<proteinExistence type="inferred from homology"/>